<keyword evidence="3" id="KW-1185">Reference proteome</keyword>
<dbReference type="STRING" id="930992.A0A0C9Z878"/>
<protein>
    <submittedName>
        <fullName evidence="2">Uncharacterized protein</fullName>
    </submittedName>
</protein>
<dbReference type="HOGENOM" id="CLU_1078395_0_0_1"/>
<reference evidence="3" key="2">
    <citation type="submission" date="2015-01" db="EMBL/GenBank/DDBJ databases">
        <title>Evolutionary Origins and Diversification of the Mycorrhizal Mutualists.</title>
        <authorList>
            <consortium name="DOE Joint Genome Institute"/>
            <consortium name="Mycorrhizal Genomics Consortium"/>
            <person name="Kohler A."/>
            <person name="Kuo A."/>
            <person name="Nagy L.G."/>
            <person name="Floudas D."/>
            <person name="Copeland A."/>
            <person name="Barry K.W."/>
            <person name="Cichocki N."/>
            <person name="Veneault-Fourrey C."/>
            <person name="LaButti K."/>
            <person name="Lindquist E.A."/>
            <person name="Lipzen A."/>
            <person name="Lundell T."/>
            <person name="Morin E."/>
            <person name="Murat C."/>
            <person name="Riley R."/>
            <person name="Ohm R."/>
            <person name="Sun H."/>
            <person name="Tunlid A."/>
            <person name="Henrissat B."/>
            <person name="Grigoriev I.V."/>
            <person name="Hibbett D.S."/>
            <person name="Martin F."/>
        </authorList>
    </citation>
    <scope>NUCLEOTIDE SEQUENCE [LARGE SCALE GENOMIC DNA]</scope>
    <source>
        <strain evidence="3">UH-Slu-Lm8-n1</strain>
    </source>
</reference>
<evidence type="ECO:0000313" key="2">
    <source>
        <dbReference type="EMBL" id="KIK33735.1"/>
    </source>
</evidence>
<dbReference type="AlphaFoldDB" id="A0A0C9Z878"/>
<proteinExistence type="predicted"/>
<dbReference type="EMBL" id="KN835878">
    <property type="protein sequence ID" value="KIK33735.1"/>
    <property type="molecule type" value="Genomic_DNA"/>
</dbReference>
<sequence>MVDDFTEGEIHPAPALPPTRTAPANEGFDITNDSTHSKFCLHPDNPENFLKLSAAVHIIIWHQISDQDIDNVDRLLCEYTSELIHLYRSSSIKPNHHYTTHVSECVRNFGPLHDFWTFLFEHLNKVLKSYRTNNHGNGELETMFFYEFQCTCQTNFANIMIKASNEERGTVARLAALSKDLDDVVTDAHCHMDHLLLSHSLPLNQQAIFFNYVVLCGKRYYASWTTGSNHLSFIHVIIPNNGSPCHVYGEILEIFQFE</sequence>
<gene>
    <name evidence="2" type="ORF">CY34DRAFT_26988</name>
</gene>
<feature type="region of interest" description="Disordered" evidence="1">
    <location>
        <begin position="1"/>
        <end position="28"/>
    </location>
</feature>
<organism evidence="2 3">
    <name type="scientific">Suillus luteus UH-Slu-Lm8-n1</name>
    <dbReference type="NCBI Taxonomy" id="930992"/>
    <lineage>
        <taxon>Eukaryota</taxon>
        <taxon>Fungi</taxon>
        <taxon>Dikarya</taxon>
        <taxon>Basidiomycota</taxon>
        <taxon>Agaricomycotina</taxon>
        <taxon>Agaricomycetes</taxon>
        <taxon>Agaricomycetidae</taxon>
        <taxon>Boletales</taxon>
        <taxon>Suillineae</taxon>
        <taxon>Suillaceae</taxon>
        <taxon>Suillus</taxon>
    </lineage>
</organism>
<dbReference type="Proteomes" id="UP000054485">
    <property type="component" value="Unassembled WGS sequence"/>
</dbReference>
<evidence type="ECO:0000313" key="3">
    <source>
        <dbReference type="Proteomes" id="UP000054485"/>
    </source>
</evidence>
<dbReference type="OrthoDB" id="3239894at2759"/>
<name>A0A0C9Z878_9AGAM</name>
<dbReference type="InParanoid" id="A0A0C9Z878"/>
<accession>A0A0C9Z878</accession>
<evidence type="ECO:0000256" key="1">
    <source>
        <dbReference type="SAM" id="MobiDB-lite"/>
    </source>
</evidence>
<dbReference type="PANTHER" id="PTHR46579">
    <property type="entry name" value="F5/8 TYPE C DOMAIN-CONTAINING PROTEIN-RELATED"/>
    <property type="match status" value="1"/>
</dbReference>
<dbReference type="PANTHER" id="PTHR46579:SF1">
    <property type="entry name" value="F5_8 TYPE C DOMAIN-CONTAINING PROTEIN"/>
    <property type="match status" value="1"/>
</dbReference>
<reference evidence="2 3" key="1">
    <citation type="submission" date="2014-04" db="EMBL/GenBank/DDBJ databases">
        <authorList>
            <consortium name="DOE Joint Genome Institute"/>
            <person name="Kuo A."/>
            <person name="Ruytinx J."/>
            <person name="Rineau F."/>
            <person name="Colpaert J."/>
            <person name="Kohler A."/>
            <person name="Nagy L.G."/>
            <person name="Floudas D."/>
            <person name="Copeland A."/>
            <person name="Barry K.W."/>
            <person name="Cichocki N."/>
            <person name="Veneault-Fourrey C."/>
            <person name="LaButti K."/>
            <person name="Lindquist E.A."/>
            <person name="Lipzen A."/>
            <person name="Lundell T."/>
            <person name="Morin E."/>
            <person name="Murat C."/>
            <person name="Sun H."/>
            <person name="Tunlid A."/>
            <person name="Henrissat B."/>
            <person name="Grigoriev I.V."/>
            <person name="Hibbett D.S."/>
            <person name="Martin F."/>
            <person name="Nordberg H.P."/>
            <person name="Cantor M.N."/>
            <person name="Hua S.X."/>
        </authorList>
    </citation>
    <scope>NUCLEOTIDE SEQUENCE [LARGE SCALE GENOMIC DNA]</scope>
    <source>
        <strain evidence="2 3">UH-Slu-Lm8-n1</strain>
    </source>
</reference>